<dbReference type="Pfam" id="PF00226">
    <property type="entry name" value="DnaJ"/>
    <property type="match status" value="1"/>
</dbReference>
<dbReference type="STRING" id="286115.A0A507CGC0"/>
<dbReference type="InterPro" id="IPR044713">
    <property type="entry name" value="DNJA1/2-like"/>
</dbReference>
<dbReference type="PROSITE" id="PS51188">
    <property type="entry name" value="ZF_CR"/>
    <property type="match status" value="1"/>
</dbReference>
<accession>A0A507CGC0</accession>
<evidence type="ECO:0000256" key="1">
    <source>
        <dbReference type="ARBA" id="ARBA00022723"/>
    </source>
</evidence>
<dbReference type="Proteomes" id="UP000317494">
    <property type="component" value="Unassembled WGS sequence"/>
</dbReference>
<dbReference type="Gene3D" id="2.10.230.10">
    <property type="entry name" value="Heat shock protein DnaJ, cysteine-rich domain"/>
    <property type="match status" value="1"/>
</dbReference>
<dbReference type="PROSITE" id="PS00636">
    <property type="entry name" value="DNAJ_1"/>
    <property type="match status" value="1"/>
</dbReference>
<dbReference type="SUPFAM" id="SSF57938">
    <property type="entry name" value="DnaJ/Hsp40 cysteine-rich domain"/>
    <property type="match status" value="1"/>
</dbReference>
<evidence type="ECO:0000256" key="6">
    <source>
        <dbReference type="PROSITE-ProRule" id="PRU00546"/>
    </source>
</evidence>
<dbReference type="FunFam" id="2.10.230.10:FF:000002">
    <property type="entry name" value="Molecular chaperone DnaJ"/>
    <property type="match status" value="1"/>
</dbReference>
<dbReference type="EMBL" id="QEAN01000324">
    <property type="protein sequence ID" value="TPX40167.1"/>
    <property type="molecule type" value="Genomic_DNA"/>
</dbReference>
<sequence>MAPTLRALTVDVATSWIIITTVRERAERMNARVHSLCLLLLMLSLAISTVQAGKDYYDILGVKPSATKKDLKRGYKERSIKYHPDKNPGDASAAEKFIELAQAYEVLADDEKRRIYDQYGEEGIKQQGGGHFHNPFDIFSQFGFGGAGFGQQSQMEKRGPEINMDLHVTLEELFLGALIEFEINKQVICPVCRGSGAKKADDVTTCKSCSGSGVKVVRQMLGPGIYQQMHQTCDACGGRGKIVTSKCPHCQGKKFIRGSHQLSISVERGMPDGYRITFEGEADESPEYRAGDLHFHVKMLPHSVFTRQGSNLRMKEILSLKEALLGFERNLTHLDGKQITIERKGVVTQSGFVQVIPGQGMPHHQSPSGRGNLFVEYSVVLPSQLSEEQKKLVSKLLAS</sequence>
<dbReference type="GO" id="GO:0030544">
    <property type="term" value="F:Hsp70 protein binding"/>
    <property type="evidence" value="ECO:0007669"/>
    <property type="project" value="InterPro"/>
</dbReference>
<dbReference type="InterPro" id="IPR018253">
    <property type="entry name" value="DnaJ_domain_CS"/>
</dbReference>
<dbReference type="CDD" id="cd10719">
    <property type="entry name" value="DnaJ_zf"/>
    <property type="match status" value="1"/>
</dbReference>
<evidence type="ECO:0000256" key="3">
    <source>
        <dbReference type="ARBA" id="ARBA00022771"/>
    </source>
</evidence>
<dbReference type="Gene3D" id="2.60.260.20">
    <property type="entry name" value="Urease metallochaperone UreE, N-terminal domain"/>
    <property type="match status" value="2"/>
</dbReference>
<evidence type="ECO:0000256" key="5">
    <source>
        <dbReference type="ARBA" id="ARBA00023186"/>
    </source>
</evidence>
<dbReference type="GO" id="GO:0005524">
    <property type="term" value="F:ATP binding"/>
    <property type="evidence" value="ECO:0007669"/>
    <property type="project" value="InterPro"/>
</dbReference>
<dbReference type="VEuPathDB" id="FungiDB:SeMB42_g06122"/>
<dbReference type="InterPro" id="IPR036410">
    <property type="entry name" value="HSP_DnaJ_Cys-rich_dom_sf"/>
</dbReference>
<dbReference type="AlphaFoldDB" id="A0A507CGC0"/>
<keyword evidence="4 6" id="KW-0862">Zinc</keyword>
<evidence type="ECO:0000313" key="10">
    <source>
        <dbReference type="Proteomes" id="UP000317494"/>
    </source>
</evidence>
<dbReference type="SMART" id="SM00271">
    <property type="entry name" value="DnaJ"/>
    <property type="match status" value="1"/>
</dbReference>
<comment type="caution">
    <text evidence="9">The sequence shown here is derived from an EMBL/GenBank/DDBJ whole genome shotgun (WGS) entry which is preliminary data.</text>
</comment>
<dbReference type="SUPFAM" id="SSF49493">
    <property type="entry name" value="HSP40/DnaJ peptide-binding domain"/>
    <property type="match status" value="2"/>
</dbReference>
<dbReference type="PANTHER" id="PTHR43888">
    <property type="entry name" value="DNAJ-LIKE-2, ISOFORM A-RELATED"/>
    <property type="match status" value="1"/>
</dbReference>
<keyword evidence="10" id="KW-1185">Reference proteome</keyword>
<dbReference type="FunFam" id="2.60.260.20:FF:000013">
    <property type="entry name" value="DnaJ subfamily B member 11"/>
    <property type="match status" value="1"/>
</dbReference>
<keyword evidence="1 6" id="KW-0479">Metal-binding</keyword>
<keyword evidence="5" id="KW-0143">Chaperone</keyword>
<proteinExistence type="inferred from homology"/>
<dbReference type="Pfam" id="PF00684">
    <property type="entry name" value="DnaJ_CXXCXGXG"/>
    <property type="match status" value="1"/>
</dbReference>
<dbReference type="HAMAP" id="MF_01152">
    <property type="entry name" value="DnaJ"/>
    <property type="match status" value="1"/>
</dbReference>
<dbReference type="GO" id="GO:0006457">
    <property type="term" value="P:protein folding"/>
    <property type="evidence" value="ECO:0007669"/>
    <property type="project" value="InterPro"/>
</dbReference>
<dbReference type="InterPro" id="IPR008971">
    <property type="entry name" value="HSP40/DnaJ_pept-bd"/>
</dbReference>
<feature type="domain" description="J" evidence="7">
    <location>
        <begin position="55"/>
        <end position="120"/>
    </location>
</feature>
<dbReference type="Gene3D" id="1.10.287.110">
    <property type="entry name" value="DnaJ domain"/>
    <property type="match status" value="1"/>
</dbReference>
<organism evidence="9 10">
    <name type="scientific">Synchytrium endobioticum</name>
    <dbReference type="NCBI Taxonomy" id="286115"/>
    <lineage>
        <taxon>Eukaryota</taxon>
        <taxon>Fungi</taxon>
        <taxon>Fungi incertae sedis</taxon>
        <taxon>Chytridiomycota</taxon>
        <taxon>Chytridiomycota incertae sedis</taxon>
        <taxon>Chytridiomycetes</taxon>
        <taxon>Synchytriales</taxon>
        <taxon>Synchytriaceae</taxon>
        <taxon>Synchytrium</taxon>
    </lineage>
</organism>
<evidence type="ECO:0008006" key="11">
    <source>
        <dbReference type="Google" id="ProtNLM"/>
    </source>
</evidence>
<dbReference type="GO" id="GO:0008270">
    <property type="term" value="F:zinc ion binding"/>
    <property type="evidence" value="ECO:0007669"/>
    <property type="project" value="UniProtKB-KW"/>
</dbReference>
<evidence type="ECO:0000259" key="8">
    <source>
        <dbReference type="PROSITE" id="PS51188"/>
    </source>
</evidence>
<dbReference type="PRINTS" id="PR00625">
    <property type="entry name" value="JDOMAIN"/>
</dbReference>
<protein>
    <recommendedName>
        <fullName evidence="11">Chaperone DnaJ</fullName>
    </recommendedName>
</protein>
<dbReference type="CDD" id="cd10747">
    <property type="entry name" value="DnaJ_C"/>
    <property type="match status" value="1"/>
</dbReference>
<dbReference type="CDD" id="cd06257">
    <property type="entry name" value="DnaJ"/>
    <property type="match status" value="1"/>
</dbReference>
<keyword evidence="3 6" id="KW-0863">Zinc-finger</keyword>
<evidence type="ECO:0000256" key="4">
    <source>
        <dbReference type="ARBA" id="ARBA00022833"/>
    </source>
</evidence>
<dbReference type="SUPFAM" id="SSF46565">
    <property type="entry name" value="Chaperone J-domain"/>
    <property type="match status" value="1"/>
</dbReference>
<gene>
    <name evidence="9" type="ORF">SeMB42_g06122</name>
</gene>
<keyword evidence="2" id="KW-0677">Repeat</keyword>
<evidence type="ECO:0000259" key="7">
    <source>
        <dbReference type="PROSITE" id="PS50076"/>
    </source>
</evidence>
<dbReference type="InterPro" id="IPR001305">
    <property type="entry name" value="HSP_DnaJ_Cys-rich_dom"/>
</dbReference>
<reference evidence="9 10" key="1">
    <citation type="journal article" date="2019" name="Sci. Rep.">
        <title>Comparative genomics of chytrid fungi reveal insights into the obligate biotrophic and pathogenic lifestyle of Synchytrium endobioticum.</title>
        <authorList>
            <person name="van de Vossenberg B.T.L.H."/>
            <person name="Warris S."/>
            <person name="Nguyen H.D.T."/>
            <person name="van Gent-Pelzer M.P.E."/>
            <person name="Joly D.L."/>
            <person name="van de Geest H.C."/>
            <person name="Bonants P.J.M."/>
            <person name="Smith D.S."/>
            <person name="Levesque C.A."/>
            <person name="van der Lee T.A.J."/>
        </authorList>
    </citation>
    <scope>NUCLEOTIDE SEQUENCE [LARGE SCALE GENOMIC DNA]</scope>
    <source>
        <strain evidence="9 10">MB42</strain>
    </source>
</reference>
<dbReference type="InterPro" id="IPR001623">
    <property type="entry name" value="DnaJ_domain"/>
</dbReference>
<evidence type="ECO:0000313" key="9">
    <source>
        <dbReference type="EMBL" id="TPX40167.1"/>
    </source>
</evidence>
<feature type="domain" description="CR-type" evidence="8">
    <location>
        <begin position="176"/>
        <end position="259"/>
    </location>
</feature>
<dbReference type="GO" id="GO:0051082">
    <property type="term" value="F:unfolded protein binding"/>
    <property type="evidence" value="ECO:0007669"/>
    <property type="project" value="InterPro"/>
</dbReference>
<evidence type="ECO:0000256" key="2">
    <source>
        <dbReference type="ARBA" id="ARBA00022737"/>
    </source>
</evidence>
<feature type="zinc finger region" description="CR-type" evidence="6">
    <location>
        <begin position="176"/>
        <end position="259"/>
    </location>
</feature>
<dbReference type="InterPro" id="IPR012724">
    <property type="entry name" value="DnaJ"/>
</dbReference>
<dbReference type="GO" id="GO:0009408">
    <property type="term" value="P:response to heat"/>
    <property type="evidence" value="ECO:0007669"/>
    <property type="project" value="InterPro"/>
</dbReference>
<dbReference type="InterPro" id="IPR002939">
    <property type="entry name" value="DnaJ_C"/>
</dbReference>
<dbReference type="InterPro" id="IPR036869">
    <property type="entry name" value="J_dom_sf"/>
</dbReference>
<name>A0A507CGC0_9FUNG</name>
<dbReference type="PROSITE" id="PS50076">
    <property type="entry name" value="DNAJ_2"/>
    <property type="match status" value="1"/>
</dbReference>
<dbReference type="Pfam" id="PF01556">
    <property type="entry name" value="DnaJ_C"/>
    <property type="match status" value="1"/>
</dbReference>